<protein>
    <recommendedName>
        <fullName evidence="1">Ice-binding protein C-terminal domain-containing protein</fullName>
    </recommendedName>
</protein>
<feature type="domain" description="Ice-binding protein C-terminal" evidence="1">
    <location>
        <begin position="100"/>
        <end position="123"/>
    </location>
</feature>
<evidence type="ECO:0000313" key="2">
    <source>
        <dbReference type="EMBL" id="OEY68369.1"/>
    </source>
</evidence>
<proteinExistence type="predicted"/>
<accession>A0A1E7Q2L5</accession>
<gene>
    <name evidence="2" type="ORF">BI198_01395</name>
</gene>
<dbReference type="RefSeq" id="WP_070047935.1">
    <property type="nucleotide sequence ID" value="NZ_CBCSDO010000001.1"/>
</dbReference>
<dbReference type="EMBL" id="MKEK01000001">
    <property type="protein sequence ID" value="OEY68369.1"/>
    <property type="molecule type" value="Genomic_DNA"/>
</dbReference>
<evidence type="ECO:0000313" key="3">
    <source>
        <dbReference type="Proteomes" id="UP000242258"/>
    </source>
</evidence>
<organism evidence="2 3">
    <name type="scientific">Rheinheimera salexigens</name>
    <dbReference type="NCBI Taxonomy" id="1628148"/>
    <lineage>
        <taxon>Bacteria</taxon>
        <taxon>Pseudomonadati</taxon>
        <taxon>Pseudomonadota</taxon>
        <taxon>Gammaproteobacteria</taxon>
        <taxon>Chromatiales</taxon>
        <taxon>Chromatiaceae</taxon>
        <taxon>Rheinheimera</taxon>
    </lineage>
</organism>
<comment type="caution">
    <text evidence="2">The sequence shown here is derived from an EMBL/GenBank/DDBJ whole genome shotgun (WGS) entry which is preliminary data.</text>
</comment>
<sequence>MTTTSSASSFSVSYDLVPEFFATGSNSFDITLYSDGAIEILFNSLTSTDMLVGISAGNGTTGTAVDFSTSGLWANTATIYQQFSGDFDLQGQTLRFASASVPEPSILALFGLGFMGLRLLRRKSA</sequence>
<keyword evidence="3" id="KW-1185">Reference proteome</keyword>
<dbReference type="NCBIfam" id="TIGR02595">
    <property type="entry name" value="PEP_CTERM"/>
    <property type="match status" value="1"/>
</dbReference>
<dbReference type="InterPro" id="IPR013424">
    <property type="entry name" value="Ice-binding_C"/>
</dbReference>
<dbReference type="Proteomes" id="UP000242258">
    <property type="component" value="Unassembled WGS sequence"/>
</dbReference>
<dbReference type="AlphaFoldDB" id="A0A1E7Q2L5"/>
<name>A0A1E7Q2L5_9GAMM</name>
<reference evidence="3" key="1">
    <citation type="submission" date="2016-09" db="EMBL/GenBank/DDBJ databases">
        <authorList>
            <person name="Wan X."/>
            <person name="Hou S."/>
        </authorList>
    </citation>
    <scope>NUCLEOTIDE SEQUENCE [LARGE SCALE GENOMIC DNA]</scope>
    <source>
        <strain evidence="3">KH87</strain>
    </source>
</reference>
<dbReference type="Pfam" id="PF07589">
    <property type="entry name" value="PEP-CTERM"/>
    <property type="match status" value="1"/>
</dbReference>
<evidence type="ECO:0000259" key="1">
    <source>
        <dbReference type="Pfam" id="PF07589"/>
    </source>
</evidence>